<dbReference type="Proteomes" id="UP001597502">
    <property type="component" value="Unassembled WGS sequence"/>
</dbReference>
<evidence type="ECO:0000259" key="2">
    <source>
        <dbReference type="Pfam" id="PF25164"/>
    </source>
</evidence>
<dbReference type="InterPro" id="IPR021176">
    <property type="entry name" value="Competence-induced_CoiA"/>
</dbReference>
<dbReference type="Pfam" id="PF06054">
    <property type="entry name" value="CoiA_nuc"/>
    <property type="match status" value="1"/>
</dbReference>
<name>A0ABW5V1Y7_9BACI</name>
<dbReference type="InterPro" id="IPR010330">
    <property type="entry name" value="CoiA_nuc"/>
</dbReference>
<evidence type="ECO:0000259" key="1">
    <source>
        <dbReference type="Pfam" id="PF06054"/>
    </source>
</evidence>
<feature type="domain" description="Competence protein CoiA-like N-terminal" evidence="2">
    <location>
        <begin position="15"/>
        <end position="62"/>
    </location>
</feature>
<comment type="caution">
    <text evidence="4">The sequence shown here is derived from an EMBL/GenBank/DDBJ whole genome shotgun (WGS) entry which is preliminary data.</text>
</comment>
<organism evidence="4 5">
    <name type="scientific">Lentibacillus juripiscarius</name>
    <dbReference type="NCBI Taxonomy" id="257446"/>
    <lineage>
        <taxon>Bacteria</taxon>
        <taxon>Bacillati</taxon>
        <taxon>Bacillota</taxon>
        <taxon>Bacilli</taxon>
        <taxon>Bacillales</taxon>
        <taxon>Bacillaceae</taxon>
        <taxon>Lentibacillus</taxon>
    </lineage>
</organism>
<dbReference type="Pfam" id="PF25166">
    <property type="entry name" value="CoiA_C"/>
    <property type="match status" value="1"/>
</dbReference>
<reference evidence="5" key="1">
    <citation type="journal article" date="2019" name="Int. J. Syst. Evol. Microbiol.">
        <title>The Global Catalogue of Microorganisms (GCM) 10K type strain sequencing project: providing services to taxonomists for standard genome sequencing and annotation.</title>
        <authorList>
            <consortium name="The Broad Institute Genomics Platform"/>
            <consortium name="The Broad Institute Genome Sequencing Center for Infectious Disease"/>
            <person name="Wu L."/>
            <person name="Ma J."/>
        </authorList>
    </citation>
    <scope>NUCLEOTIDE SEQUENCE [LARGE SCALE GENOMIC DNA]</scope>
    <source>
        <strain evidence="5">TISTR 1535</strain>
    </source>
</reference>
<dbReference type="Pfam" id="PF25164">
    <property type="entry name" value="CoiA_N"/>
    <property type="match status" value="1"/>
</dbReference>
<protein>
    <submittedName>
        <fullName evidence="4">Competence protein CoiA</fullName>
    </submittedName>
</protein>
<sequence length="396" mass="46019">MLQAKTKDGKIVTLASMTRQEIAILKKRNKFFCPTCSQQVIVKAGSKVIPHFAHGAKTDCPAQEGGEGTYHEKGKLLLFQWLRGQQLDVRLEPYIPEIKQRPDLLLQLKNKTIAIEYQCARIPTELVVKRSRGYARAGIIPIWILGANNFHRRSRQQLKVNQFHLPFIHQFSPSFPHTLYFFCPDTLQFITCQDLHFFTLHHVIGKWTIRKLNEMIFTDLFHSSCYPCGHLFHNWKQKKRLFRLRAPGHPHGREMAWHQWLYARHASRQSLPSHIYLPVASQHLMKTPPWDWQSRLCLDIIAPLAPGASFHYKSCTHMLRSHFHAPSFFPLISSPVNPISAYLQQLEKLQIIKKASSYHYIKQHPLRFYDHIEEALAGDDLLMVQLMKQNSGMIPG</sequence>
<accession>A0ABW5V1Y7</accession>
<gene>
    <name evidence="4" type="ORF">ACFSUO_02305</name>
</gene>
<dbReference type="InterPro" id="IPR057252">
    <property type="entry name" value="CoiA_C"/>
</dbReference>
<dbReference type="EMBL" id="JBHUNA010000003">
    <property type="protein sequence ID" value="MFD2759821.1"/>
    <property type="molecule type" value="Genomic_DNA"/>
</dbReference>
<evidence type="ECO:0000313" key="4">
    <source>
        <dbReference type="EMBL" id="MFD2759821.1"/>
    </source>
</evidence>
<dbReference type="RefSeq" id="WP_382390668.1">
    <property type="nucleotide sequence ID" value="NZ_JBHUNA010000003.1"/>
</dbReference>
<proteinExistence type="predicted"/>
<keyword evidence="5" id="KW-1185">Reference proteome</keyword>
<evidence type="ECO:0000313" key="5">
    <source>
        <dbReference type="Proteomes" id="UP001597502"/>
    </source>
</evidence>
<dbReference type="InterPro" id="IPR057253">
    <property type="entry name" value="CoiA-like_N"/>
</dbReference>
<feature type="domain" description="Competence protein CoiA nuclease-like" evidence="1">
    <location>
        <begin position="67"/>
        <end position="223"/>
    </location>
</feature>
<dbReference type="PIRSF" id="PIRSF007487">
    <property type="entry name" value="Competence-induced_CoiA_bac"/>
    <property type="match status" value="1"/>
</dbReference>
<evidence type="ECO:0000259" key="3">
    <source>
        <dbReference type="Pfam" id="PF25166"/>
    </source>
</evidence>
<feature type="domain" description="Competence protein CoiA C-terminal" evidence="3">
    <location>
        <begin position="233"/>
        <end position="376"/>
    </location>
</feature>